<dbReference type="InterPro" id="IPR024225">
    <property type="entry name" value="cAMP-PdiesteraseII_CS"/>
</dbReference>
<gene>
    <name evidence="5" type="ORF">ABE541_13450</name>
</gene>
<evidence type="ECO:0000256" key="2">
    <source>
        <dbReference type="ARBA" id="ARBA00023149"/>
    </source>
</evidence>
<dbReference type="Gene3D" id="3.60.15.10">
    <property type="entry name" value="Ribonuclease Z/Hydroxyacylglutathione hydrolase-like"/>
    <property type="match status" value="1"/>
</dbReference>
<dbReference type="PRINTS" id="PR00388">
    <property type="entry name" value="PDIESTERASE2"/>
</dbReference>
<dbReference type="PIRSF" id="PIRSF000962">
    <property type="entry name" value="Cyc_nuc_PDEase"/>
    <property type="match status" value="1"/>
</dbReference>
<dbReference type="PANTHER" id="PTHR28283:SF1">
    <property type="entry name" value="3',5'-CYCLIC-NUCLEOTIDE PHOSPHODIESTERASE 1"/>
    <property type="match status" value="1"/>
</dbReference>
<evidence type="ECO:0000313" key="5">
    <source>
        <dbReference type="EMBL" id="MEN5378265.1"/>
    </source>
</evidence>
<dbReference type="Proteomes" id="UP001409291">
    <property type="component" value="Unassembled WGS sequence"/>
</dbReference>
<protein>
    <submittedName>
        <fullName evidence="5">3',5'-cyclic-nucleotide phosphodiesterase</fullName>
        <ecNumber evidence="5">3.1.4.17</ecNumber>
    </submittedName>
</protein>
<dbReference type="CDD" id="cd07735">
    <property type="entry name" value="class_II_PDE_MBL-fold"/>
    <property type="match status" value="1"/>
</dbReference>
<dbReference type="EC" id="3.1.4.17" evidence="5"/>
<dbReference type="Pfam" id="PF02112">
    <property type="entry name" value="PDEase_II"/>
    <property type="match status" value="1"/>
</dbReference>
<proteinExistence type="inferred from homology"/>
<evidence type="ECO:0000256" key="1">
    <source>
        <dbReference type="ARBA" id="ARBA00022801"/>
    </source>
</evidence>
<reference evidence="5 6" key="1">
    <citation type="submission" date="2024-04" db="EMBL/GenBank/DDBJ databases">
        <title>WGS of bacteria from Torrens River.</title>
        <authorList>
            <person name="Wyrsch E.R."/>
            <person name="Drigo B."/>
        </authorList>
    </citation>
    <scope>NUCLEOTIDE SEQUENCE [LARGE SCALE GENOMIC DNA]</scope>
    <source>
        <strain evidence="5 6">TWI391</strain>
    </source>
</reference>
<dbReference type="PROSITE" id="PS00607">
    <property type="entry name" value="PDEASE_II"/>
    <property type="match status" value="1"/>
</dbReference>
<organism evidence="5 6">
    <name type="scientific">Sphingobacterium kitahiroshimense</name>
    <dbReference type="NCBI Taxonomy" id="470446"/>
    <lineage>
        <taxon>Bacteria</taxon>
        <taxon>Pseudomonadati</taxon>
        <taxon>Bacteroidota</taxon>
        <taxon>Sphingobacteriia</taxon>
        <taxon>Sphingobacteriales</taxon>
        <taxon>Sphingobacteriaceae</taxon>
        <taxon>Sphingobacterium</taxon>
    </lineage>
</organism>
<sequence>MKKIILLTLTLLCSKVYSQTFEVVPLGVYGGDHEDNLSSYLIGKYKANAYLALDAGTINAGIRKAITFKTFEVPAGRVLRDYIKGYFISHGHLDHLAGMIINSPSDTAKNIYATAAMIDVLKAHYFINDTWANFANEGDLPIRKYQYKRLKIGQIDTVTNTGMTIQAFDLSHVNPKKSSAVLVTIGDSSIVYLGDTGADRVEKVTNLENLWQSIAPIIKSRRLKALMIEVSFPNAQPEKLLFGHLTPLLLNEELGKLATFTGRDMLQGLNVIVTHMKPVSDNVDTIKRQLLENNSYKVNFIFPEQGKRMVF</sequence>
<dbReference type="RefSeq" id="WP_346581487.1">
    <property type="nucleotide sequence ID" value="NZ_JBDJLH010000001.1"/>
</dbReference>
<dbReference type="InterPro" id="IPR036866">
    <property type="entry name" value="RibonucZ/Hydroxyglut_hydro"/>
</dbReference>
<evidence type="ECO:0000313" key="6">
    <source>
        <dbReference type="Proteomes" id="UP001409291"/>
    </source>
</evidence>
<evidence type="ECO:0000256" key="3">
    <source>
        <dbReference type="ARBA" id="ARBA00025762"/>
    </source>
</evidence>
<dbReference type="SUPFAM" id="SSF56281">
    <property type="entry name" value="Metallo-hydrolase/oxidoreductase"/>
    <property type="match status" value="1"/>
</dbReference>
<name>A0ABV0BUN5_9SPHI</name>
<dbReference type="InterPro" id="IPR000396">
    <property type="entry name" value="Pdiesterase2"/>
</dbReference>
<keyword evidence="2 4" id="KW-0114">cAMP</keyword>
<comment type="similarity">
    <text evidence="3 4">Belongs to the cyclic nucleotide phosphodiesterase class-II family.</text>
</comment>
<evidence type="ECO:0000256" key="4">
    <source>
        <dbReference type="PIRNR" id="PIRNR000962"/>
    </source>
</evidence>
<comment type="caution">
    <text evidence="5">The sequence shown here is derived from an EMBL/GenBank/DDBJ whole genome shotgun (WGS) entry which is preliminary data.</text>
</comment>
<keyword evidence="6" id="KW-1185">Reference proteome</keyword>
<dbReference type="EMBL" id="JBDJNQ010000006">
    <property type="protein sequence ID" value="MEN5378265.1"/>
    <property type="molecule type" value="Genomic_DNA"/>
</dbReference>
<dbReference type="GO" id="GO:0004114">
    <property type="term" value="F:3',5'-cyclic-nucleotide phosphodiesterase activity"/>
    <property type="evidence" value="ECO:0007669"/>
    <property type="project" value="UniProtKB-EC"/>
</dbReference>
<keyword evidence="1 4" id="KW-0378">Hydrolase</keyword>
<accession>A0ABV0BUN5</accession>
<dbReference type="PANTHER" id="PTHR28283">
    <property type="entry name" value="3',5'-CYCLIC-NUCLEOTIDE PHOSPHODIESTERASE 1"/>
    <property type="match status" value="1"/>
</dbReference>